<name>A0AAW2DYY2_9ROSI</name>
<accession>A0AAW2DYY2</accession>
<reference evidence="2 3" key="1">
    <citation type="submission" date="2024-01" db="EMBL/GenBank/DDBJ databases">
        <title>A telomere-to-telomere, gap-free genome of sweet tea (Lithocarpus litseifolius).</title>
        <authorList>
            <person name="Zhou J."/>
        </authorList>
    </citation>
    <scope>NUCLEOTIDE SEQUENCE [LARGE SCALE GENOMIC DNA]</scope>
    <source>
        <strain evidence="2">Zhou-2022a</strain>
        <tissue evidence="2">Leaf</tissue>
    </source>
</reference>
<keyword evidence="1" id="KW-0732">Signal</keyword>
<gene>
    <name evidence="2" type="ORF">SO802_002448</name>
</gene>
<protein>
    <submittedName>
        <fullName evidence="2">Uncharacterized protein</fullName>
    </submittedName>
</protein>
<proteinExistence type="predicted"/>
<sequence length="209" mass="23788">MLLFVGTFLCPDLGITVNLCYLESLKRVGQIWNYDWGDMAYATLMHFMTQLSRRSLSNLGGAPFVWQAGCEGYVECEWALELNGCQALFECGRGRYWYLVDRVSSQVLHVYPPTTIPIPPCPSVRLHLLKEEEGDEEEEIPSPYHVGSSSSSFAETYPHFPSWQYDVMNLDGTYNSMPLTRPKHVPNVPWPDSVDVDHVEESMWMIGGL</sequence>
<dbReference type="EMBL" id="JAZDWU010000001">
    <property type="protein sequence ID" value="KAL0015379.1"/>
    <property type="molecule type" value="Genomic_DNA"/>
</dbReference>
<comment type="caution">
    <text evidence="2">The sequence shown here is derived from an EMBL/GenBank/DDBJ whole genome shotgun (WGS) entry which is preliminary data.</text>
</comment>
<feature type="chain" id="PRO_5043396817" evidence="1">
    <location>
        <begin position="17"/>
        <end position="209"/>
    </location>
</feature>
<dbReference type="Proteomes" id="UP001459277">
    <property type="component" value="Unassembled WGS sequence"/>
</dbReference>
<dbReference type="AlphaFoldDB" id="A0AAW2DYY2"/>
<evidence type="ECO:0000256" key="1">
    <source>
        <dbReference type="SAM" id="SignalP"/>
    </source>
</evidence>
<keyword evidence="3" id="KW-1185">Reference proteome</keyword>
<evidence type="ECO:0000313" key="2">
    <source>
        <dbReference type="EMBL" id="KAL0015379.1"/>
    </source>
</evidence>
<organism evidence="2 3">
    <name type="scientific">Lithocarpus litseifolius</name>
    <dbReference type="NCBI Taxonomy" id="425828"/>
    <lineage>
        <taxon>Eukaryota</taxon>
        <taxon>Viridiplantae</taxon>
        <taxon>Streptophyta</taxon>
        <taxon>Embryophyta</taxon>
        <taxon>Tracheophyta</taxon>
        <taxon>Spermatophyta</taxon>
        <taxon>Magnoliopsida</taxon>
        <taxon>eudicotyledons</taxon>
        <taxon>Gunneridae</taxon>
        <taxon>Pentapetalae</taxon>
        <taxon>rosids</taxon>
        <taxon>fabids</taxon>
        <taxon>Fagales</taxon>
        <taxon>Fagaceae</taxon>
        <taxon>Lithocarpus</taxon>
    </lineage>
</organism>
<evidence type="ECO:0000313" key="3">
    <source>
        <dbReference type="Proteomes" id="UP001459277"/>
    </source>
</evidence>
<feature type="signal peptide" evidence="1">
    <location>
        <begin position="1"/>
        <end position="16"/>
    </location>
</feature>